<evidence type="ECO:0000313" key="5">
    <source>
        <dbReference type="Proteomes" id="UP001559025"/>
    </source>
</evidence>
<dbReference type="Gene3D" id="3.40.190.10">
    <property type="entry name" value="Periplasmic binding protein-like II"/>
    <property type="match status" value="2"/>
</dbReference>
<comment type="similarity">
    <text evidence="1">Belongs to the phosphate/phosphite/phosphonate binding protein family.</text>
</comment>
<protein>
    <submittedName>
        <fullName evidence="4">Phosphonate ABC transporter substrate-binding protein</fullName>
    </submittedName>
</protein>
<accession>A0ABV3WNR1</accession>
<feature type="chain" id="PRO_5047498241" evidence="3">
    <location>
        <begin position="26"/>
        <end position="309"/>
    </location>
</feature>
<dbReference type="RefSeq" id="WP_368801637.1">
    <property type="nucleotide sequence ID" value="NZ_JAZHFV010000001.1"/>
</dbReference>
<dbReference type="PANTHER" id="PTHR35841">
    <property type="entry name" value="PHOSPHONATES-BINDING PERIPLASMIC PROTEIN"/>
    <property type="match status" value="1"/>
</dbReference>
<keyword evidence="5" id="KW-1185">Reference proteome</keyword>
<dbReference type="CDD" id="cd01071">
    <property type="entry name" value="PBP2_PhnD_like"/>
    <property type="match status" value="1"/>
</dbReference>
<reference evidence="4 5" key="1">
    <citation type="submission" date="2024-01" db="EMBL/GenBank/DDBJ databases">
        <title>New evidence supports the origin of RcGTA from prophage.</title>
        <authorList>
            <person name="Xu Y."/>
            <person name="Liu B."/>
            <person name="Chen F."/>
        </authorList>
    </citation>
    <scope>NUCLEOTIDE SEQUENCE [LARGE SCALE GENOMIC DNA]</scope>
    <source>
        <strain evidence="4 5">CBW1107-2</strain>
    </source>
</reference>
<sequence>MFTLLTRTTAAAAILASALATPAIAQDWKSDLPAFRVGLLGGENEADRLRKNECMVEQLGEKLGVPVELYPASDYAGVMQGLLAGQLDAAQLGASGYAGIYLQNPEAVEPVFVALENDGSDGYYSVMYTRADSGIESIDDMKGKTLAFADPNSTSGYLVPKAELEMQEINLEDYFASTGFGGGHEQAVVAVLNGQYDAGVTWTSGVGEESEGFSRGALRSMVDKDLLDMSDLRIIWQSNLIPNGPWVVRKDAPQEAKDIAIAWMETLNETDYQCYVDVSQGEGQGFKRVDHEFFTNVVEMRRRELEGSR</sequence>
<organism evidence="4 5">
    <name type="scientific">Neoaquamicrobium sediminum</name>
    <dbReference type="NCBI Taxonomy" id="1849104"/>
    <lineage>
        <taxon>Bacteria</taxon>
        <taxon>Pseudomonadati</taxon>
        <taxon>Pseudomonadota</taxon>
        <taxon>Alphaproteobacteria</taxon>
        <taxon>Hyphomicrobiales</taxon>
        <taxon>Phyllobacteriaceae</taxon>
        <taxon>Neoaquamicrobium</taxon>
    </lineage>
</organism>
<dbReference type="InterPro" id="IPR005770">
    <property type="entry name" value="PhnD"/>
</dbReference>
<dbReference type="PANTHER" id="PTHR35841:SF1">
    <property type="entry name" value="PHOSPHONATES-BINDING PERIPLASMIC PROTEIN"/>
    <property type="match status" value="1"/>
</dbReference>
<name>A0ABV3WNR1_9HYPH</name>
<dbReference type="NCBIfam" id="TIGR01098">
    <property type="entry name" value="3A0109s03R"/>
    <property type="match status" value="1"/>
</dbReference>
<dbReference type="SUPFAM" id="SSF53850">
    <property type="entry name" value="Periplasmic binding protein-like II"/>
    <property type="match status" value="1"/>
</dbReference>
<dbReference type="NCBIfam" id="TIGR03431">
    <property type="entry name" value="PhnD"/>
    <property type="match status" value="1"/>
</dbReference>
<comment type="caution">
    <text evidence="4">The sequence shown here is derived from an EMBL/GenBank/DDBJ whole genome shotgun (WGS) entry which is preliminary data.</text>
</comment>
<dbReference type="Proteomes" id="UP001559025">
    <property type="component" value="Unassembled WGS sequence"/>
</dbReference>
<proteinExistence type="inferred from homology"/>
<evidence type="ECO:0000256" key="3">
    <source>
        <dbReference type="SAM" id="SignalP"/>
    </source>
</evidence>
<dbReference type="Pfam" id="PF12974">
    <property type="entry name" value="Phosphonate-bd"/>
    <property type="match status" value="1"/>
</dbReference>
<feature type="signal peptide" evidence="3">
    <location>
        <begin position="1"/>
        <end position="25"/>
    </location>
</feature>
<keyword evidence="2 3" id="KW-0732">Signal</keyword>
<dbReference type="EMBL" id="JAZHFV010000001">
    <property type="protein sequence ID" value="MEX4006295.1"/>
    <property type="molecule type" value="Genomic_DNA"/>
</dbReference>
<evidence type="ECO:0000256" key="2">
    <source>
        <dbReference type="ARBA" id="ARBA00022729"/>
    </source>
</evidence>
<gene>
    <name evidence="4" type="primary">phnD</name>
    <name evidence="4" type="ORF">V1479_03200</name>
</gene>
<evidence type="ECO:0000256" key="1">
    <source>
        <dbReference type="ARBA" id="ARBA00007162"/>
    </source>
</evidence>
<dbReference type="InterPro" id="IPR017797">
    <property type="entry name" value="Phosphnate-bd"/>
</dbReference>
<evidence type="ECO:0000313" key="4">
    <source>
        <dbReference type="EMBL" id="MEX4006295.1"/>
    </source>
</evidence>